<reference evidence="1 2" key="1">
    <citation type="submission" date="2020-08" db="EMBL/GenBank/DDBJ databases">
        <title>Sequencing the genomes of 1000 actinobacteria strains.</title>
        <authorList>
            <person name="Klenk H.-P."/>
        </authorList>
    </citation>
    <scope>NUCLEOTIDE SEQUENCE [LARGE SCALE GENOMIC DNA]</scope>
    <source>
        <strain evidence="1 2">DSM 19600</strain>
    </source>
</reference>
<evidence type="ECO:0008006" key="3">
    <source>
        <dbReference type="Google" id="ProtNLM"/>
    </source>
</evidence>
<dbReference type="RefSeq" id="WP_183499937.1">
    <property type="nucleotide sequence ID" value="NZ_BAABCO010000004.1"/>
</dbReference>
<accession>A0AA40SQ84</accession>
<dbReference type="EMBL" id="JACIFH010000001">
    <property type="protein sequence ID" value="MBB4140405.1"/>
    <property type="molecule type" value="Genomic_DNA"/>
</dbReference>
<name>A0AA40SQ84_9MICO</name>
<protein>
    <recommendedName>
        <fullName evidence="3">DUF1643 domain-containing protein</fullName>
    </recommendedName>
</protein>
<dbReference type="AlphaFoldDB" id="A0AA40SQ84"/>
<dbReference type="Proteomes" id="UP000549113">
    <property type="component" value="Unassembled WGS sequence"/>
</dbReference>
<gene>
    <name evidence="1" type="ORF">BKA10_002199</name>
</gene>
<sequence>MSIDPDFISATADIQGDYRYSLTRVWNDSVPQVTYVLLNPSTADGYELDNTLKRCVSFAKGFGFGGMKILNLYAFRTKSPKIMLAAKDPVGPETDRELAAATGTVIAGWGTNAEPARVLHALTLLPQLHALAITKDGHPGHPLYVHSSAQLVEWP</sequence>
<dbReference type="Pfam" id="PF07799">
    <property type="entry name" value="DUF1643"/>
    <property type="match status" value="1"/>
</dbReference>
<evidence type="ECO:0000313" key="2">
    <source>
        <dbReference type="Proteomes" id="UP000549113"/>
    </source>
</evidence>
<comment type="caution">
    <text evidence="1">The sequence shown here is derived from an EMBL/GenBank/DDBJ whole genome shotgun (WGS) entry which is preliminary data.</text>
</comment>
<organism evidence="1 2">
    <name type="scientific">Microbacterium invictum</name>
    <dbReference type="NCBI Taxonomy" id="515415"/>
    <lineage>
        <taxon>Bacteria</taxon>
        <taxon>Bacillati</taxon>
        <taxon>Actinomycetota</taxon>
        <taxon>Actinomycetes</taxon>
        <taxon>Micrococcales</taxon>
        <taxon>Microbacteriaceae</taxon>
        <taxon>Microbacterium</taxon>
    </lineage>
</organism>
<dbReference type="InterPro" id="IPR012441">
    <property type="entry name" value="DUF1643"/>
</dbReference>
<keyword evidence="2" id="KW-1185">Reference proteome</keyword>
<proteinExistence type="predicted"/>
<evidence type="ECO:0000313" key="1">
    <source>
        <dbReference type="EMBL" id="MBB4140405.1"/>
    </source>
</evidence>